<proteinExistence type="predicted"/>
<protein>
    <submittedName>
        <fullName evidence="5">Transcriptional regulator</fullName>
    </submittedName>
</protein>
<dbReference type="PANTHER" id="PTHR30146">
    <property type="entry name" value="LACI-RELATED TRANSCRIPTIONAL REPRESSOR"/>
    <property type="match status" value="1"/>
</dbReference>
<dbReference type="RefSeq" id="WP_034249047.1">
    <property type="nucleotide sequence ID" value="NZ_BJYK01000009.1"/>
</dbReference>
<dbReference type="Gene3D" id="3.40.50.2300">
    <property type="match status" value="2"/>
</dbReference>
<name>A0A511Z0K1_9CELL</name>
<evidence type="ECO:0000256" key="3">
    <source>
        <dbReference type="ARBA" id="ARBA00023163"/>
    </source>
</evidence>
<dbReference type="InterPro" id="IPR046335">
    <property type="entry name" value="LacI/GalR-like_sensor"/>
</dbReference>
<dbReference type="Pfam" id="PF00356">
    <property type="entry name" value="LacI"/>
    <property type="match status" value="1"/>
</dbReference>
<dbReference type="SUPFAM" id="SSF47413">
    <property type="entry name" value="lambda repressor-like DNA-binding domains"/>
    <property type="match status" value="1"/>
</dbReference>
<keyword evidence="2" id="KW-0238">DNA-binding</keyword>
<dbReference type="InterPro" id="IPR000843">
    <property type="entry name" value="HTH_LacI"/>
</dbReference>
<dbReference type="EMBL" id="BJYK01000009">
    <property type="protein sequence ID" value="GEN80991.1"/>
    <property type="molecule type" value="Genomic_DNA"/>
</dbReference>
<organism evidence="5 6">
    <name type="scientific">Actinotalea fermentans</name>
    <dbReference type="NCBI Taxonomy" id="43671"/>
    <lineage>
        <taxon>Bacteria</taxon>
        <taxon>Bacillati</taxon>
        <taxon>Actinomycetota</taxon>
        <taxon>Actinomycetes</taxon>
        <taxon>Micrococcales</taxon>
        <taxon>Cellulomonadaceae</taxon>
        <taxon>Actinotalea</taxon>
    </lineage>
</organism>
<dbReference type="Pfam" id="PF13377">
    <property type="entry name" value="Peripla_BP_3"/>
    <property type="match status" value="1"/>
</dbReference>
<sequence>MGNGAPTTTIAAIARDAGVSVPTVSKVLNGRPDVSPATRARVEAAIERHQYRRRRAKAGPGSRLIDLVIHELDFAWAVELIKGVEQVAAAARVGVVLSELGGAHRPPQEWLDDMLARPPLGVILVLSGLDVSQRRQLAARSIPVVVVDTAGEPPTDVPTVGSGNWNGGLVATRHLIGLGHRRIAVIAGPADVMCSRARIDGYRTALEEAGLSLDPKLVRHGDFFVGGGYTHGAALLDLPEPPTAIFAGSDLQALGVMRAARERGLRVPEDLSIVGYDDLPVAAWIGPPLTTVRQPLQEMAATAARMVLDLARGEAPSNLRIDLATELVVRESTAPPRA</sequence>
<dbReference type="SUPFAM" id="SSF53822">
    <property type="entry name" value="Periplasmic binding protein-like I"/>
    <property type="match status" value="1"/>
</dbReference>
<keyword evidence="1" id="KW-0805">Transcription regulation</keyword>
<dbReference type="InterPro" id="IPR028082">
    <property type="entry name" value="Peripla_BP_I"/>
</dbReference>
<dbReference type="Proteomes" id="UP000321484">
    <property type="component" value="Unassembled WGS sequence"/>
</dbReference>
<evidence type="ECO:0000313" key="5">
    <source>
        <dbReference type="EMBL" id="GEN80991.1"/>
    </source>
</evidence>
<dbReference type="CDD" id="cd01392">
    <property type="entry name" value="HTH_LacI"/>
    <property type="match status" value="1"/>
</dbReference>
<evidence type="ECO:0000259" key="4">
    <source>
        <dbReference type="PROSITE" id="PS50932"/>
    </source>
</evidence>
<gene>
    <name evidence="5" type="ORF">AFE02nite_27250</name>
</gene>
<dbReference type="OrthoDB" id="3227375at2"/>
<keyword evidence="3" id="KW-0804">Transcription</keyword>
<dbReference type="AlphaFoldDB" id="A0A511Z0K1"/>
<reference evidence="5 6" key="1">
    <citation type="submission" date="2019-07" db="EMBL/GenBank/DDBJ databases">
        <title>Whole genome shotgun sequence of Actinotalea fermentans NBRC 105374.</title>
        <authorList>
            <person name="Hosoyama A."/>
            <person name="Uohara A."/>
            <person name="Ohji S."/>
            <person name="Ichikawa N."/>
        </authorList>
    </citation>
    <scope>NUCLEOTIDE SEQUENCE [LARGE SCALE GENOMIC DNA]</scope>
    <source>
        <strain evidence="5 6">NBRC 105374</strain>
    </source>
</reference>
<dbReference type="PROSITE" id="PS50932">
    <property type="entry name" value="HTH_LACI_2"/>
    <property type="match status" value="1"/>
</dbReference>
<evidence type="ECO:0000256" key="1">
    <source>
        <dbReference type="ARBA" id="ARBA00023015"/>
    </source>
</evidence>
<evidence type="ECO:0000313" key="6">
    <source>
        <dbReference type="Proteomes" id="UP000321484"/>
    </source>
</evidence>
<accession>A0A511Z0K1</accession>
<comment type="caution">
    <text evidence="5">The sequence shown here is derived from an EMBL/GenBank/DDBJ whole genome shotgun (WGS) entry which is preliminary data.</text>
</comment>
<evidence type="ECO:0000256" key="2">
    <source>
        <dbReference type="ARBA" id="ARBA00023125"/>
    </source>
</evidence>
<dbReference type="CDD" id="cd06296">
    <property type="entry name" value="PBP1_CatR-like"/>
    <property type="match status" value="1"/>
</dbReference>
<dbReference type="GO" id="GO:0003700">
    <property type="term" value="F:DNA-binding transcription factor activity"/>
    <property type="evidence" value="ECO:0007669"/>
    <property type="project" value="TreeGrafter"/>
</dbReference>
<dbReference type="GO" id="GO:0000976">
    <property type="term" value="F:transcription cis-regulatory region binding"/>
    <property type="evidence" value="ECO:0007669"/>
    <property type="project" value="TreeGrafter"/>
</dbReference>
<dbReference type="SMART" id="SM00354">
    <property type="entry name" value="HTH_LACI"/>
    <property type="match status" value="1"/>
</dbReference>
<keyword evidence="6" id="KW-1185">Reference proteome</keyword>
<dbReference type="Gene3D" id="1.10.260.40">
    <property type="entry name" value="lambda repressor-like DNA-binding domains"/>
    <property type="match status" value="1"/>
</dbReference>
<dbReference type="InterPro" id="IPR010982">
    <property type="entry name" value="Lambda_DNA-bd_dom_sf"/>
</dbReference>
<feature type="domain" description="HTH lacI-type" evidence="4">
    <location>
        <begin position="8"/>
        <end position="62"/>
    </location>
</feature>
<dbReference type="PANTHER" id="PTHR30146:SF153">
    <property type="entry name" value="LACTOSE OPERON REPRESSOR"/>
    <property type="match status" value="1"/>
</dbReference>